<sequence>MMAELDSVLDKELRDAIEKDFDLALMRTILVKYREKGFGSASVYEMLDAMRSNAAEDAEDRILELMDIVSGFCSSNMRVW</sequence>
<dbReference type="Proteomes" id="UP000571554">
    <property type="component" value="Unassembled WGS sequence"/>
</dbReference>
<reference evidence="1 2" key="1">
    <citation type="submission" date="2020-08" db="EMBL/GenBank/DDBJ databases">
        <title>Above-ground endophytic microbial communities from plants in different locations in the United States.</title>
        <authorList>
            <person name="Frank C."/>
        </authorList>
    </citation>
    <scope>NUCLEOTIDE SEQUENCE [LARGE SCALE GENOMIC DNA]</scope>
    <source>
        <strain evidence="1 2">WP4_2_2</strain>
    </source>
</reference>
<protein>
    <submittedName>
        <fullName evidence="1">Uncharacterized protein</fullName>
    </submittedName>
</protein>
<proteinExistence type="predicted"/>
<organism evidence="1 2">
    <name type="scientific">Paraburkholderia bannensis</name>
    <dbReference type="NCBI Taxonomy" id="765414"/>
    <lineage>
        <taxon>Bacteria</taxon>
        <taxon>Pseudomonadati</taxon>
        <taxon>Pseudomonadota</taxon>
        <taxon>Betaproteobacteria</taxon>
        <taxon>Burkholderiales</taxon>
        <taxon>Burkholderiaceae</taxon>
        <taxon>Paraburkholderia</taxon>
    </lineage>
</organism>
<keyword evidence="2" id="KW-1185">Reference proteome</keyword>
<dbReference type="AlphaFoldDB" id="A0A7W9WSH7"/>
<name>A0A7W9WSH7_9BURK</name>
<gene>
    <name evidence="1" type="ORF">F4827_002391</name>
</gene>
<dbReference type="RefSeq" id="WP_183724115.1">
    <property type="nucleotide sequence ID" value="NZ_JACHBW010000006.1"/>
</dbReference>
<comment type="caution">
    <text evidence="1">The sequence shown here is derived from an EMBL/GenBank/DDBJ whole genome shotgun (WGS) entry which is preliminary data.</text>
</comment>
<evidence type="ECO:0000313" key="1">
    <source>
        <dbReference type="EMBL" id="MBB6102539.1"/>
    </source>
</evidence>
<dbReference type="EMBL" id="JACHBW010000006">
    <property type="protein sequence ID" value="MBB6102539.1"/>
    <property type="molecule type" value="Genomic_DNA"/>
</dbReference>
<evidence type="ECO:0000313" key="2">
    <source>
        <dbReference type="Proteomes" id="UP000571554"/>
    </source>
</evidence>
<accession>A0A7W9WSH7</accession>